<gene>
    <name evidence="3" type="ORF">NP493_597g03031</name>
</gene>
<evidence type="ECO:0000259" key="2">
    <source>
        <dbReference type="PROSITE" id="PS50097"/>
    </source>
</evidence>
<dbReference type="Pfam" id="PF00023">
    <property type="entry name" value="Ank"/>
    <property type="match status" value="1"/>
</dbReference>
<dbReference type="Pfam" id="PF12796">
    <property type="entry name" value="Ank_2"/>
    <property type="match status" value="1"/>
</dbReference>
<dbReference type="SUPFAM" id="SSF48403">
    <property type="entry name" value="Ankyrin repeat"/>
    <property type="match status" value="1"/>
</dbReference>
<dbReference type="InterPro" id="IPR002110">
    <property type="entry name" value="Ankyrin_rpt"/>
</dbReference>
<dbReference type="PROSITE" id="PS50097">
    <property type="entry name" value="BTB"/>
    <property type="match status" value="1"/>
</dbReference>
<dbReference type="PROSITE" id="PS50088">
    <property type="entry name" value="ANK_REPEAT"/>
    <property type="match status" value="3"/>
</dbReference>
<organism evidence="3 4">
    <name type="scientific">Ridgeia piscesae</name>
    <name type="common">Tubeworm</name>
    <dbReference type="NCBI Taxonomy" id="27915"/>
    <lineage>
        <taxon>Eukaryota</taxon>
        <taxon>Metazoa</taxon>
        <taxon>Spiralia</taxon>
        <taxon>Lophotrochozoa</taxon>
        <taxon>Annelida</taxon>
        <taxon>Polychaeta</taxon>
        <taxon>Sedentaria</taxon>
        <taxon>Canalipalpata</taxon>
        <taxon>Sabellida</taxon>
        <taxon>Siboglinidae</taxon>
        <taxon>Ridgeia</taxon>
    </lineage>
</organism>
<dbReference type="EMBL" id="JAODUO010000596">
    <property type="protein sequence ID" value="KAK2177461.1"/>
    <property type="molecule type" value="Genomic_DNA"/>
</dbReference>
<protein>
    <recommendedName>
        <fullName evidence="2">BTB domain-containing protein</fullName>
    </recommendedName>
</protein>
<dbReference type="CDD" id="cd18297">
    <property type="entry name" value="BTB_POZ_ABTB2-like"/>
    <property type="match status" value="1"/>
</dbReference>
<feature type="repeat" description="ANK" evidence="1">
    <location>
        <begin position="224"/>
        <end position="256"/>
    </location>
</feature>
<comment type="caution">
    <text evidence="3">The sequence shown here is derived from an EMBL/GenBank/DDBJ whole genome shotgun (WGS) entry which is preliminary data.</text>
</comment>
<dbReference type="PROSITE" id="PS50297">
    <property type="entry name" value="ANK_REP_REGION"/>
    <property type="match status" value="3"/>
</dbReference>
<dbReference type="PANTHER" id="PTHR46071:SF2">
    <property type="entry name" value="ANKYRIN REPEAT AND BTB_POZ DOMAIN-CONTAINING PROTEIN 2-LIKE PROTEIN"/>
    <property type="match status" value="1"/>
</dbReference>
<keyword evidence="1" id="KW-0040">ANK repeat</keyword>
<feature type="repeat" description="ANK" evidence="1">
    <location>
        <begin position="270"/>
        <end position="302"/>
    </location>
</feature>
<dbReference type="SUPFAM" id="SSF54695">
    <property type="entry name" value="POZ domain"/>
    <property type="match status" value="1"/>
</dbReference>
<dbReference type="Proteomes" id="UP001209878">
    <property type="component" value="Unassembled WGS sequence"/>
</dbReference>
<proteinExistence type="predicted"/>
<dbReference type="InterPro" id="IPR052089">
    <property type="entry name" value="Ankyrin-BTB/POZ_domain"/>
</dbReference>
<evidence type="ECO:0000256" key="1">
    <source>
        <dbReference type="PROSITE-ProRule" id="PRU00023"/>
    </source>
</evidence>
<feature type="domain" description="BTB" evidence="2">
    <location>
        <begin position="592"/>
        <end position="653"/>
    </location>
</feature>
<name>A0AAD9NR28_RIDPI</name>
<dbReference type="SMART" id="SM00225">
    <property type="entry name" value="BTB"/>
    <property type="match status" value="1"/>
</dbReference>
<evidence type="ECO:0000313" key="3">
    <source>
        <dbReference type="EMBL" id="KAK2177461.1"/>
    </source>
</evidence>
<dbReference type="InterPro" id="IPR011333">
    <property type="entry name" value="SKP1/BTB/POZ_sf"/>
</dbReference>
<keyword evidence="4" id="KW-1185">Reference proteome</keyword>
<dbReference type="FunFam" id="3.30.710.10:FF:000030">
    <property type="entry name" value="Ankyrin repeat and BTB/POZ domain-containing protein BTBD11"/>
    <property type="match status" value="1"/>
</dbReference>
<dbReference type="AlphaFoldDB" id="A0AAD9NR28"/>
<accession>A0AAD9NR28</accession>
<dbReference type="Gene3D" id="3.30.710.10">
    <property type="entry name" value="Potassium Channel Kv1.1, Chain A"/>
    <property type="match status" value="1"/>
</dbReference>
<dbReference type="InterPro" id="IPR036770">
    <property type="entry name" value="Ankyrin_rpt-contain_sf"/>
</dbReference>
<dbReference type="Pfam" id="PF00651">
    <property type="entry name" value="BTB"/>
    <property type="match status" value="1"/>
</dbReference>
<dbReference type="InterPro" id="IPR000210">
    <property type="entry name" value="BTB/POZ_dom"/>
</dbReference>
<dbReference type="SMART" id="SM00248">
    <property type="entry name" value="ANK"/>
    <property type="match status" value="4"/>
</dbReference>
<sequence>MGKLNYGTPSLPASLNLCIPGSEGHKVTNQHDESMSRNIEQCLLATCVGTLSELGDLVSQAVHHWYNKTTHGNGASPSNRRQHLLSWGREALHVLHYYMRCPELDTSHRGVPHFHLHRARLSTPPLMEWIRVAAAHTEHRNSRVVDGNDVSQAARLLLPGIDCPHRLLEPGETLCASRQLDAGQCVARFQLDMAFRILSCGRSDTVPHALALLGKEGVNARNDQGMTPLMYACARGDEAMVHILLDSGAALDIAVPTDTLRYSSIDSETKSWTALTFATVQGHIAIVQLLLERGATVEGAHKVGGENYSETPLQLAAATGHYELVCLLLTRGADPYLTTTPRNGISFTYSFGGHSAFSLAAAHGHRNVIQRLLAQKVSDTNDVLSLEEMLAEGATDTFKNRYNIREKLQPSSQQDLNNKLGSDNGSANSENIYVTIDEVLSVDGSHQEEPPTSKLTRTQNRVLQESMYQAAEHGFLNIALELKNLGVPWNSYTWGRCLEAAYNMRRTSLLLSLLADFSRCHLEADCGPSFVSQCLPLLFDILKRKKREPTAARMVELLCHIYGQDVIPEIPPPIQRPPTRIDPRFVNNPELSDIQFMIEGHIFYAHKIILVNASNRFRAMLSNKFAESSQPVIEINDVRYHIFQHIMEYLYNGGSWTVHVESHDEILELLGAANFFLLDGLQHHCERLCAGKVTADNCTHIYKQAKLYNAVSLMSYCEGFFLQGMPALLKSNESFSKLLFSSKLQSYDLINGLLATLGQRLTDRLHTRNRHLKVVQL</sequence>
<dbReference type="CDD" id="cd18491">
    <property type="entry name" value="BACK_ABTB2_like"/>
    <property type="match status" value="1"/>
</dbReference>
<evidence type="ECO:0000313" key="4">
    <source>
        <dbReference type="Proteomes" id="UP001209878"/>
    </source>
</evidence>
<dbReference type="PANTHER" id="PTHR46071">
    <property type="entry name" value="ANKYRIN REPEAT AND BTB/POZ DOMAIN-CONTAINING"/>
    <property type="match status" value="1"/>
</dbReference>
<feature type="repeat" description="ANK" evidence="1">
    <location>
        <begin position="308"/>
        <end position="340"/>
    </location>
</feature>
<reference evidence="3" key="1">
    <citation type="journal article" date="2023" name="Mol. Biol. Evol.">
        <title>Third-Generation Sequencing Reveals the Adaptive Role of the Epigenome in Three Deep-Sea Polychaetes.</title>
        <authorList>
            <person name="Perez M."/>
            <person name="Aroh O."/>
            <person name="Sun Y."/>
            <person name="Lan Y."/>
            <person name="Juniper S.K."/>
            <person name="Young C.R."/>
            <person name="Angers B."/>
            <person name="Qian P.Y."/>
        </authorList>
    </citation>
    <scope>NUCLEOTIDE SEQUENCE</scope>
    <source>
        <strain evidence="3">R07B-5</strain>
    </source>
</reference>
<dbReference type="Gene3D" id="1.25.40.20">
    <property type="entry name" value="Ankyrin repeat-containing domain"/>
    <property type="match status" value="1"/>
</dbReference>